<protein>
    <recommendedName>
        <fullName evidence="1">Bet v I/Major latex protein domain-containing protein</fullName>
    </recommendedName>
</protein>
<dbReference type="InterPro" id="IPR023393">
    <property type="entry name" value="START-like_dom_sf"/>
</dbReference>
<dbReference type="InterPro" id="IPR000916">
    <property type="entry name" value="Bet_v_I/MLP"/>
</dbReference>
<comment type="caution">
    <text evidence="2">The sequence shown here is derived from an EMBL/GenBank/DDBJ whole genome shotgun (WGS) entry which is preliminary data.</text>
</comment>
<evidence type="ECO:0000313" key="3">
    <source>
        <dbReference type="Proteomes" id="UP000631114"/>
    </source>
</evidence>
<sequence>MAGICKAEIETEVKCDPHKFFEMVKYSLHHLPTIFPEIYKDGQIVEGDEKSTSCVRQWKYVLPGTSEIISAKAKTAEIDDNDMTIALEVTEGDIKNHYKHFVARIHVSPKGAW</sequence>
<dbReference type="SUPFAM" id="SSF55961">
    <property type="entry name" value="Bet v1-like"/>
    <property type="match status" value="1"/>
</dbReference>
<keyword evidence="3" id="KW-1185">Reference proteome</keyword>
<dbReference type="PANTHER" id="PTHR31907">
    <property type="entry name" value="MLP-LIKE PROTEIN 423"/>
    <property type="match status" value="1"/>
</dbReference>
<feature type="domain" description="Bet v I/Major latex protein" evidence="1">
    <location>
        <begin position="6"/>
        <end position="111"/>
    </location>
</feature>
<evidence type="ECO:0000259" key="1">
    <source>
        <dbReference type="Pfam" id="PF00407"/>
    </source>
</evidence>
<accession>A0A835H2Z8</accession>
<dbReference type="Pfam" id="PF00407">
    <property type="entry name" value="Bet_v_1"/>
    <property type="match status" value="1"/>
</dbReference>
<dbReference type="Gene3D" id="3.30.530.20">
    <property type="match status" value="1"/>
</dbReference>
<dbReference type="EMBL" id="JADFTS010000008">
    <property type="protein sequence ID" value="KAF9592034.1"/>
    <property type="molecule type" value="Genomic_DNA"/>
</dbReference>
<reference evidence="2 3" key="1">
    <citation type="submission" date="2020-10" db="EMBL/GenBank/DDBJ databases">
        <title>The Coptis chinensis genome and diversification of protoberbering-type alkaloids.</title>
        <authorList>
            <person name="Wang B."/>
            <person name="Shu S."/>
            <person name="Song C."/>
            <person name="Liu Y."/>
        </authorList>
    </citation>
    <scope>NUCLEOTIDE SEQUENCE [LARGE SCALE GENOMIC DNA]</scope>
    <source>
        <strain evidence="2">HL-2020</strain>
        <tissue evidence="2">Leaf</tissue>
    </source>
</reference>
<name>A0A835H2Z8_9MAGN</name>
<dbReference type="AlphaFoldDB" id="A0A835H2Z8"/>
<dbReference type="InterPro" id="IPR051761">
    <property type="entry name" value="MLP-like_ligand-binding"/>
</dbReference>
<gene>
    <name evidence="2" type="ORF">IFM89_011617</name>
</gene>
<organism evidence="2 3">
    <name type="scientific">Coptis chinensis</name>
    <dbReference type="NCBI Taxonomy" id="261450"/>
    <lineage>
        <taxon>Eukaryota</taxon>
        <taxon>Viridiplantae</taxon>
        <taxon>Streptophyta</taxon>
        <taxon>Embryophyta</taxon>
        <taxon>Tracheophyta</taxon>
        <taxon>Spermatophyta</taxon>
        <taxon>Magnoliopsida</taxon>
        <taxon>Ranunculales</taxon>
        <taxon>Ranunculaceae</taxon>
        <taxon>Coptidoideae</taxon>
        <taxon>Coptis</taxon>
    </lineage>
</organism>
<dbReference type="Proteomes" id="UP000631114">
    <property type="component" value="Unassembled WGS sequence"/>
</dbReference>
<dbReference type="OrthoDB" id="1072116at2759"/>
<dbReference type="GO" id="GO:0006952">
    <property type="term" value="P:defense response"/>
    <property type="evidence" value="ECO:0007669"/>
    <property type="project" value="InterPro"/>
</dbReference>
<proteinExistence type="predicted"/>
<evidence type="ECO:0000313" key="2">
    <source>
        <dbReference type="EMBL" id="KAF9592034.1"/>
    </source>
</evidence>